<sequence>MLKTQNLRTFQELKGKFYTDLIKVTTDVVDNLNKTGGLHPDGTKEETKVVEPSTAADVQEEQLRCKMISLNVRFK</sequence>
<comment type="caution">
    <text evidence="2">The sequence shown here is derived from an EMBL/GenBank/DDBJ whole genome shotgun (WGS) entry which is preliminary data.</text>
</comment>
<proteinExistence type="predicted"/>
<evidence type="ECO:0000256" key="1">
    <source>
        <dbReference type="SAM" id="MobiDB-lite"/>
    </source>
</evidence>
<protein>
    <submittedName>
        <fullName evidence="2">Uncharacterized protein</fullName>
    </submittedName>
</protein>
<name>A0AAN9WW81_PHACN</name>
<keyword evidence="3" id="KW-1185">Reference proteome</keyword>
<dbReference type="Proteomes" id="UP001374584">
    <property type="component" value="Unassembled WGS sequence"/>
</dbReference>
<evidence type="ECO:0000313" key="2">
    <source>
        <dbReference type="EMBL" id="KAK7382410.1"/>
    </source>
</evidence>
<gene>
    <name evidence="2" type="ORF">VNO80_01261</name>
</gene>
<dbReference type="AlphaFoldDB" id="A0AAN9WW81"/>
<evidence type="ECO:0000313" key="3">
    <source>
        <dbReference type="Proteomes" id="UP001374584"/>
    </source>
</evidence>
<reference evidence="2 3" key="1">
    <citation type="submission" date="2024-01" db="EMBL/GenBank/DDBJ databases">
        <title>The genomes of 5 underutilized Papilionoideae crops provide insights into root nodulation and disease resistanc.</title>
        <authorList>
            <person name="Jiang F."/>
        </authorList>
    </citation>
    <scope>NUCLEOTIDE SEQUENCE [LARGE SCALE GENOMIC DNA]</scope>
    <source>
        <strain evidence="2">JINMINGXINNONG_FW02</strain>
        <tissue evidence="2">Leaves</tissue>
    </source>
</reference>
<accession>A0AAN9WW81</accession>
<feature type="region of interest" description="Disordered" evidence="1">
    <location>
        <begin position="34"/>
        <end position="55"/>
    </location>
</feature>
<dbReference type="EMBL" id="JAYMYR010000001">
    <property type="protein sequence ID" value="KAK7382410.1"/>
    <property type="molecule type" value="Genomic_DNA"/>
</dbReference>
<organism evidence="2 3">
    <name type="scientific">Phaseolus coccineus</name>
    <name type="common">Scarlet runner bean</name>
    <name type="synonym">Phaseolus multiflorus</name>
    <dbReference type="NCBI Taxonomy" id="3886"/>
    <lineage>
        <taxon>Eukaryota</taxon>
        <taxon>Viridiplantae</taxon>
        <taxon>Streptophyta</taxon>
        <taxon>Embryophyta</taxon>
        <taxon>Tracheophyta</taxon>
        <taxon>Spermatophyta</taxon>
        <taxon>Magnoliopsida</taxon>
        <taxon>eudicotyledons</taxon>
        <taxon>Gunneridae</taxon>
        <taxon>Pentapetalae</taxon>
        <taxon>rosids</taxon>
        <taxon>fabids</taxon>
        <taxon>Fabales</taxon>
        <taxon>Fabaceae</taxon>
        <taxon>Papilionoideae</taxon>
        <taxon>50 kb inversion clade</taxon>
        <taxon>NPAAA clade</taxon>
        <taxon>indigoferoid/millettioid clade</taxon>
        <taxon>Phaseoleae</taxon>
        <taxon>Phaseolus</taxon>
    </lineage>
</organism>